<evidence type="ECO:0000313" key="2">
    <source>
        <dbReference type="Proteomes" id="UP000680206"/>
    </source>
</evidence>
<sequence length="192" mass="20628">MGNTENVSAGSKGYAYFADIGTTAPLDIVSPWPAGWGDAGIITDEGLTEALAQEQVTHMGWGIPGPIRREPKDRTTTFKLTLTETTAMALSLYYSVPIKDMDTVGDGDDIGVAFDDPETASTVSIALGMDVIDSQTGRLFRYIVPRAEVSDRDNIQDNADNLHQYGLTFTAMVPVTGGSPVRRMISKVPIPT</sequence>
<protein>
    <recommendedName>
        <fullName evidence="3">Major tail protein</fullName>
    </recommendedName>
</protein>
<dbReference type="InterPro" id="IPR058154">
    <property type="entry name" value="Bxb1_TTP-like"/>
</dbReference>
<comment type="caution">
    <text evidence="1">The sequence shown here is derived from an EMBL/GenBank/DDBJ whole genome shotgun (WGS) entry which is preliminary data.</text>
</comment>
<organism evidence="1 2">
    <name type="scientific">Actinomadura violacea</name>
    <dbReference type="NCBI Taxonomy" id="2819934"/>
    <lineage>
        <taxon>Bacteria</taxon>
        <taxon>Bacillati</taxon>
        <taxon>Actinomycetota</taxon>
        <taxon>Actinomycetes</taxon>
        <taxon>Streptosporangiales</taxon>
        <taxon>Thermomonosporaceae</taxon>
        <taxon>Actinomadura</taxon>
    </lineage>
</organism>
<name>A0ABS3RUX4_9ACTN</name>
<dbReference type="Pfam" id="PF25681">
    <property type="entry name" value="Phage_TTP_17"/>
    <property type="match status" value="1"/>
</dbReference>
<evidence type="ECO:0008006" key="3">
    <source>
        <dbReference type="Google" id="ProtNLM"/>
    </source>
</evidence>
<keyword evidence="2" id="KW-1185">Reference proteome</keyword>
<dbReference type="RefSeq" id="WP_208242830.1">
    <property type="nucleotide sequence ID" value="NZ_JAGEPF010000012.1"/>
</dbReference>
<reference evidence="1 2" key="1">
    <citation type="submission" date="2021-03" db="EMBL/GenBank/DDBJ databases">
        <title>Actinomadura violae sp. nov., isolated from lichen in Thailand.</title>
        <authorList>
            <person name="Kanchanasin P."/>
            <person name="Saeng-In P."/>
            <person name="Phongsopitanun W."/>
            <person name="Yuki M."/>
            <person name="Kudo T."/>
            <person name="Ohkuma M."/>
            <person name="Tanasupawat S."/>
        </authorList>
    </citation>
    <scope>NUCLEOTIDE SEQUENCE [LARGE SCALE GENOMIC DNA]</scope>
    <source>
        <strain evidence="1 2">LCR2-06</strain>
    </source>
</reference>
<dbReference type="EMBL" id="JAGEPF010000012">
    <property type="protein sequence ID" value="MBO2459819.1"/>
    <property type="molecule type" value="Genomic_DNA"/>
</dbReference>
<proteinExistence type="predicted"/>
<gene>
    <name evidence="1" type="ORF">J4709_19755</name>
</gene>
<evidence type="ECO:0000313" key="1">
    <source>
        <dbReference type="EMBL" id="MBO2459819.1"/>
    </source>
</evidence>
<dbReference type="Proteomes" id="UP000680206">
    <property type="component" value="Unassembled WGS sequence"/>
</dbReference>
<accession>A0ABS3RUX4</accession>